<evidence type="ECO:0000313" key="3">
    <source>
        <dbReference type="Proteomes" id="UP000694843"/>
    </source>
</evidence>
<dbReference type="InterPro" id="IPR046347">
    <property type="entry name" value="bZIP_sf"/>
</dbReference>
<proteinExistence type="predicted"/>
<evidence type="ECO:0000256" key="2">
    <source>
        <dbReference type="SAM" id="MobiDB-lite"/>
    </source>
</evidence>
<dbReference type="AlphaFoldDB" id="A0A8B7PG89"/>
<dbReference type="KEGG" id="hazt:108680771"/>
<dbReference type="RefSeq" id="XP_018025159.2">
    <property type="nucleotide sequence ID" value="XM_018169670.2"/>
</dbReference>
<dbReference type="RefSeq" id="XP_018025157.2">
    <property type="nucleotide sequence ID" value="XM_018169668.2"/>
</dbReference>
<feature type="region of interest" description="Disordered" evidence="2">
    <location>
        <begin position="133"/>
        <end position="154"/>
    </location>
</feature>
<evidence type="ECO:0000313" key="5">
    <source>
        <dbReference type="RefSeq" id="XP_018025159.2"/>
    </source>
</evidence>
<organism evidence="3 5">
    <name type="scientific">Hyalella azteca</name>
    <name type="common">Amphipod</name>
    <dbReference type="NCBI Taxonomy" id="294128"/>
    <lineage>
        <taxon>Eukaryota</taxon>
        <taxon>Metazoa</taxon>
        <taxon>Ecdysozoa</taxon>
        <taxon>Arthropoda</taxon>
        <taxon>Crustacea</taxon>
        <taxon>Multicrustacea</taxon>
        <taxon>Malacostraca</taxon>
        <taxon>Eumalacostraca</taxon>
        <taxon>Peracarida</taxon>
        <taxon>Amphipoda</taxon>
        <taxon>Senticaudata</taxon>
        <taxon>Talitrida</taxon>
        <taxon>Talitroidea</taxon>
        <taxon>Hyalellidae</taxon>
        <taxon>Hyalella</taxon>
    </lineage>
</organism>
<keyword evidence="1" id="KW-0175">Coiled coil</keyword>
<evidence type="ECO:0000313" key="4">
    <source>
        <dbReference type="RefSeq" id="XP_018025157.2"/>
    </source>
</evidence>
<sequence>MEASSMFDTSAYYNDVGSLGCINFDELPTNMIIPDYLGADDPCNNKSKDIFEPGTGSDDPYFNAGIVSTSDSSPILVFDNLDNLTDADSPFDENFINDMYQYQEDKKTCSSAELINDVFLSVKPLINLALGSSGESSSPLLSHPDQSSDGTDFEMFSLSVGDSKSELSLQEDLHNDLEYSSDNEDSFLSCEISQSGFVSNSDSVCVQNTTNSDKKEASITQNLSELTTANMVAPLHLPVCCKTAKSPEQPKFVELPKLTMNGVYVNPSCGRGKTMHSFGACNPATCTRKSTLNLPRIANCEEIGATANFNSNESIVTSISDNHVHSLILSSSQVEVSKEDNILLEESQSELHQDSPTEILNTTTNFKSLISSDDKYSTKKVPKLITSKPRRIITVKKSEVFDIPKPKSSKRKLEELPFWSMKSRNSSGSLSRKASKCKAYQLDPLPDPKLERCRRNAINAKKNRDAKKELIHSLQQNLISSESENKSLRQRLEILESKVELLLVDREHLVNTNNVNTKLLQKLKQENDCLHQRLQMHCD</sequence>
<dbReference type="Proteomes" id="UP000694843">
    <property type="component" value="Unplaced"/>
</dbReference>
<reference evidence="4 5" key="1">
    <citation type="submission" date="2025-04" db="UniProtKB">
        <authorList>
            <consortium name="RefSeq"/>
        </authorList>
    </citation>
    <scope>IDENTIFICATION</scope>
    <source>
        <tissue evidence="4 5">Whole organism</tissue>
    </source>
</reference>
<dbReference type="GO" id="GO:0003700">
    <property type="term" value="F:DNA-binding transcription factor activity"/>
    <property type="evidence" value="ECO:0007669"/>
    <property type="project" value="InterPro"/>
</dbReference>
<protein>
    <submittedName>
        <fullName evidence="4 5">Uncharacterized protein LOC108680771</fullName>
    </submittedName>
</protein>
<dbReference type="OrthoDB" id="6381642at2759"/>
<dbReference type="SUPFAM" id="SSF57959">
    <property type="entry name" value="Leucine zipper domain"/>
    <property type="match status" value="1"/>
</dbReference>
<gene>
    <name evidence="4 5" type="primary">LOC108680771</name>
</gene>
<dbReference type="Gene3D" id="1.20.5.170">
    <property type="match status" value="1"/>
</dbReference>
<keyword evidence="3" id="KW-1185">Reference proteome</keyword>
<dbReference type="GeneID" id="108680771"/>
<feature type="compositionally biased region" description="Low complexity" evidence="2">
    <location>
        <begin position="133"/>
        <end position="142"/>
    </location>
</feature>
<accession>A0A8B7PG89</accession>
<feature type="coiled-coil region" evidence="1">
    <location>
        <begin position="450"/>
        <end position="505"/>
    </location>
</feature>
<dbReference type="CDD" id="cd14686">
    <property type="entry name" value="bZIP"/>
    <property type="match status" value="1"/>
</dbReference>
<evidence type="ECO:0000256" key="1">
    <source>
        <dbReference type="SAM" id="Coils"/>
    </source>
</evidence>
<name>A0A8B7PG89_HYAAZ</name>